<evidence type="ECO:0000259" key="8">
    <source>
        <dbReference type="PROSITE" id="PS51382"/>
    </source>
</evidence>
<dbReference type="Pfam" id="PF07690">
    <property type="entry name" value="MFS_1"/>
    <property type="match status" value="1"/>
</dbReference>
<evidence type="ECO:0000313" key="10">
    <source>
        <dbReference type="RefSeq" id="XP_029123062.1"/>
    </source>
</evidence>
<dbReference type="PROSITE" id="PS51382">
    <property type="entry name" value="SPX"/>
    <property type="match status" value="1"/>
</dbReference>
<gene>
    <name evidence="10" type="primary">LOC105054157</name>
</gene>
<feature type="region of interest" description="Disordered" evidence="6">
    <location>
        <begin position="446"/>
        <end position="472"/>
    </location>
</feature>
<evidence type="ECO:0000256" key="6">
    <source>
        <dbReference type="SAM" id="MobiDB-lite"/>
    </source>
</evidence>
<accession>A0A8N4F1U1</accession>
<proteinExistence type="inferred from homology"/>
<protein>
    <submittedName>
        <fullName evidence="10">SPX domain-containing membrane protein OsI_17046 isoform X2</fullName>
    </submittedName>
</protein>
<dbReference type="InterPro" id="IPR004331">
    <property type="entry name" value="SPX_dom"/>
</dbReference>
<feature type="transmembrane region" description="Helical" evidence="7">
    <location>
        <begin position="387"/>
        <end position="405"/>
    </location>
</feature>
<feature type="transmembrane region" description="Helical" evidence="7">
    <location>
        <begin position="522"/>
        <end position="542"/>
    </location>
</feature>
<evidence type="ECO:0000256" key="1">
    <source>
        <dbReference type="ARBA" id="ARBA00004141"/>
    </source>
</evidence>
<dbReference type="Proteomes" id="UP000504607">
    <property type="component" value="Chromosome 11"/>
</dbReference>
<evidence type="ECO:0000256" key="4">
    <source>
        <dbReference type="ARBA" id="ARBA00022989"/>
    </source>
</evidence>
<feature type="transmembrane region" description="Helical" evidence="7">
    <location>
        <begin position="578"/>
        <end position="603"/>
    </location>
</feature>
<keyword evidence="4 7" id="KW-1133">Transmembrane helix</keyword>
<organism evidence="9 10">
    <name type="scientific">Elaeis guineensis var. tenera</name>
    <name type="common">Oil palm</name>
    <dbReference type="NCBI Taxonomy" id="51953"/>
    <lineage>
        <taxon>Eukaryota</taxon>
        <taxon>Viridiplantae</taxon>
        <taxon>Streptophyta</taxon>
        <taxon>Embryophyta</taxon>
        <taxon>Tracheophyta</taxon>
        <taxon>Spermatophyta</taxon>
        <taxon>Magnoliopsida</taxon>
        <taxon>Liliopsida</taxon>
        <taxon>Arecaceae</taxon>
        <taxon>Arecoideae</taxon>
        <taxon>Cocoseae</taxon>
        <taxon>Elaeidinae</taxon>
        <taxon>Elaeis</taxon>
    </lineage>
</organism>
<dbReference type="InterPro" id="IPR011701">
    <property type="entry name" value="MFS"/>
</dbReference>
<feature type="transmembrane region" description="Helical" evidence="7">
    <location>
        <begin position="648"/>
        <end position="671"/>
    </location>
</feature>
<comment type="subcellular location">
    <subcellularLocation>
        <location evidence="1">Membrane</location>
        <topology evidence="1">Multi-pass membrane protein</topology>
    </subcellularLocation>
</comment>
<dbReference type="GO" id="GO:0022857">
    <property type="term" value="F:transmembrane transporter activity"/>
    <property type="evidence" value="ECO:0007669"/>
    <property type="project" value="InterPro"/>
</dbReference>
<keyword evidence="3 7" id="KW-0812">Transmembrane</keyword>
<keyword evidence="5 7" id="KW-0472">Membrane</keyword>
<dbReference type="PANTHER" id="PTHR23510">
    <property type="entry name" value="INNER MEMBRANE TRANSPORT PROTEIN YAJR"/>
    <property type="match status" value="1"/>
</dbReference>
<feature type="transmembrane region" description="Helical" evidence="7">
    <location>
        <begin position="491"/>
        <end position="516"/>
    </location>
</feature>
<reference evidence="10" key="1">
    <citation type="submission" date="2025-08" db="UniProtKB">
        <authorList>
            <consortium name="RefSeq"/>
        </authorList>
    </citation>
    <scope>IDENTIFICATION</scope>
</reference>
<sequence length="675" mass="74892">MVNFGKRLVADQIQEWKGYYINYKLMKKRVKQYVHQTQAGGQDHYQVLKEFSRMLDDQIEKIVLFLLEQQGLLASRLQKLGEQREILLEQPDISQVCQLREAYRAVGQDLLKLLRFTDYYVTTRANHPYSQLQQVFKHVGIGAVVGALSRNLADLDHQGSCLSIYDQPSIPLKDPVIEQINASVDRLTHSTNFLQFIGQHALIAQEDIPSAAEDIVDDHRYHFMSLLLNLANTFLYMVNTYIIVPTADDYSMSLGAAATVCGVIIGSMAVAQVFSSVYFSAWSNKSYFRPLVFSSIMLFMGNLLYALAYDLNSIAVLLIGRLLCGLGSARAVNRRYISDCVPLKIRLQASAGFVSASALGMACGPAIAGLLQTNFKLYLLTFNQNTLPGWVMAVAWIMYLFWLCISFKEPMHDTEEGHTALDADAGSMNNERLENGLLQPMLLSSGSKEKQDEDGDQDFDDSEEASEESRGPATSIASAYRLLTPSVKVQLLIYFMLKYAMEILLSESSVITTLYFSWSTSTVAIFLAILGLTVLPVNAIVGSYLTNMLEDRQILLASEIILLVGIILSFHVTRPYSVPQYVCSALITFVSAEVLEGVNLSLLSRVMSSRLARGTYNGGLLSTEAGTLARVVADGTITLAGYLGEDRLLNVTLLPSLLICLASIIATFFTYNTLY</sequence>
<name>A0A8N4F1U1_ELAGV</name>
<feature type="compositionally biased region" description="Acidic residues" evidence="6">
    <location>
        <begin position="452"/>
        <end position="466"/>
    </location>
</feature>
<dbReference type="Gene3D" id="1.20.1250.20">
    <property type="entry name" value="MFS general substrate transporter like domains"/>
    <property type="match status" value="1"/>
</dbReference>
<dbReference type="InterPro" id="IPR051068">
    <property type="entry name" value="MFS_Domain-Containing_Protein"/>
</dbReference>
<dbReference type="RefSeq" id="XP_029123062.1">
    <property type="nucleotide sequence ID" value="XM_029267229.1"/>
</dbReference>
<dbReference type="CDD" id="cd14479">
    <property type="entry name" value="SPX-MFS_plant"/>
    <property type="match status" value="1"/>
</dbReference>
<feature type="transmembrane region" description="Helical" evidence="7">
    <location>
        <begin position="314"/>
        <end position="333"/>
    </location>
</feature>
<evidence type="ECO:0000256" key="3">
    <source>
        <dbReference type="ARBA" id="ARBA00022692"/>
    </source>
</evidence>
<evidence type="ECO:0000256" key="5">
    <source>
        <dbReference type="ARBA" id="ARBA00023136"/>
    </source>
</evidence>
<feature type="transmembrane region" description="Helical" evidence="7">
    <location>
        <begin position="226"/>
        <end position="244"/>
    </location>
</feature>
<dbReference type="AlphaFoldDB" id="A0A8N4F1U1"/>
<dbReference type="InterPro" id="IPR036259">
    <property type="entry name" value="MFS_trans_sf"/>
</dbReference>
<keyword evidence="9" id="KW-1185">Reference proteome</keyword>
<feature type="transmembrane region" description="Helical" evidence="7">
    <location>
        <begin position="554"/>
        <end position="572"/>
    </location>
</feature>
<feature type="domain" description="SPX" evidence="8">
    <location>
        <begin position="2"/>
        <end position="158"/>
    </location>
</feature>
<dbReference type="SUPFAM" id="SSF103473">
    <property type="entry name" value="MFS general substrate transporter"/>
    <property type="match status" value="1"/>
</dbReference>
<comment type="similarity">
    <text evidence="2">Belongs to the major facilitator superfamily.</text>
</comment>
<dbReference type="PANTHER" id="PTHR23510:SF72">
    <property type="entry name" value="SPX DOMAIN-CONTAINING MEMBRANE PROTEIN OS04G0573000"/>
    <property type="match status" value="1"/>
</dbReference>
<dbReference type="GO" id="GO:0016020">
    <property type="term" value="C:membrane"/>
    <property type="evidence" value="ECO:0007669"/>
    <property type="project" value="UniProtKB-SubCell"/>
</dbReference>
<evidence type="ECO:0000313" key="9">
    <source>
        <dbReference type="Proteomes" id="UP000504607"/>
    </source>
</evidence>
<feature type="transmembrane region" description="Helical" evidence="7">
    <location>
        <begin position="256"/>
        <end position="279"/>
    </location>
</feature>
<evidence type="ECO:0000256" key="7">
    <source>
        <dbReference type="SAM" id="Phobius"/>
    </source>
</evidence>
<dbReference type="InterPro" id="IPR045264">
    <property type="entry name" value="SPXM_SPX_plant"/>
</dbReference>
<feature type="transmembrane region" description="Helical" evidence="7">
    <location>
        <begin position="291"/>
        <end position="308"/>
    </location>
</feature>
<feature type="transmembrane region" description="Helical" evidence="7">
    <location>
        <begin position="345"/>
        <end position="367"/>
    </location>
</feature>
<evidence type="ECO:0000256" key="2">
    <source>
        <dbReference type="ARBA" id="ARBA00008335"/>
    </source>
</evidence>